<dbReference type="PROSITE" id="PS50035">
    <property type="entry name" value="PLD"/>
    <property type="match status" value="2"/>
</dbReference>
<gene>
    <name evidence="3" type="ORF">FDP08_13150</name>
</gene>
<dbReference type="EMBL" id="SZYH01000001">
    <property type="protein sequence ID" value="TKV68971.1"/>
    <property type="molecule type" value="Genomic_DNA"/>
</dbReference>
<dbReference type="PANTHER" id="PTHR21248:SF12">
    <property type="entry name" value="CARDIOLIPIN SYNTHASE C"/>
    <property type="match status" value="1"/>
</dbReference>
<evidence type="ECO:0000313" key="3">
    <source>
        <dbReference type="EMBL" id="TKV68971.1"/>
    </source>
</evidence>
<feature type="domain" description="PLD phosphodiesterase" evidence="2">
    <location>
        <begin position="167"/>
        <end position="194"/>
    </location>
</feature>
<dbReference type="CDD" id="cd09113">
    <property type="entry name" value="PLDc_ymdC_like_2"/>
    <property type="match status" value="1"/>
</dbReference>
<keyword evidence="4" id="KW-1185">Reference proteome</keyword>
<dbReference type="InterPro" id="IPR025202">
    <property type="entry name" value="PLD-like_dom"/>
</dbReference>
<dbReference type="GO" id="GO:0032049">
    <property type="term" value="P:cardiolipin biosynthetic process"/>
    <property type="evidence" value="ECO:0007669"/>
    <property type="project" value="UniProtKB-ARBA"/>
</dbReference>
<dbReference type="SMART" id="SM00155">
    <property type="entry name" value="PLDc"/>
    <property type="match status" value="2"/>
</dbReference>
<reference evidence="3 4" key="1">
    <citation type="submission" date="2019-05" db="EMBL/GenBank/DDBJ databases">
        <title>Marinobacter panjinensis sp. nov., a moderately halophilic bacterium isolated from sea tidal flat environment.</title>
        <authorList>
            <person name="Yang W."/>
            <person name="An M."/>
            <person name="He W."/>
            <person name="Luo X."/>
            <person name="Zhu L."/>
            <person name="Chen G."/>
            <person name="Zhang Y."/>
            <person name="Wang Y."/>
        </authorList>
    </citation>
    <scope>NUCLEOTIDE SEQUENCE [LARGE SCALE GENOMIC DNA]</scope>
    <source>
        <strain evidence="3 4">PJ-16</strain>
    </source>
</reference>
<dbReference type="OrthoDB" id="9814092at2"/>
<dbReference type="PANTHER" id="PTHR21248">
    <property type="entry name" value="CARDIOLIPIN SYNTHASE"/>
    <property type="match status" value="1"/>
</dbReference>
<dbReference type="RefSeq" id="WP_137436589.1">
    <property type="nucleotide sequence ID" value="NZ_JANRHC010000002.1"/>
</dbReference>
<dbReference type="InterPro" id="IPR001736">
    <property type="entry name" value="PLipase_D/transphosphatidylase"/>
</dbReference>
<organism evidence="3 4">
    <name type="scientific">Marinobacter panjinensis</name>
    <dbReference type="NCBI Taxonomy" id="2576384"/>
    <lineage>
        <taxon>Bacteria</taxon>
        <taxon>Pseudomonadati</taxon>
        <taxon>Pseudomonadota</taxon>
        <taxon>Gammaproteobacteria</taxon>
        <taxon>Pseudomonadales</taxon>
        <taxon>Marinobacteraceae</taxon>
        <taxon>Marinobacter</taxon>
    </lineage>
</organism>
<dbReference type="PROSITE" id="PS51257">
    <property type="entry name" value="PROKAR_LIPOPROTEIN"/>
    <property type="match status" value="1"/>
</dbReference>
<evidence type="ECO:0000256" key="1">
    <source>
        <dbReference type="SAM" id="MobiDB-lite"/>
    </source>
</evidence>
<dbReference type="Proteomes" id="UP000308488">
    <property type="component" value="Unassembled WGS sequence"/>
</dbReference>
<name>A0A4U6R604_9GAMM</name>
<feature type="domain" description="PLD phosphodiesterase" evidence="2">
    <location>
        <begin position="408"/>
        <end position="435"/>
    </location>
</feature>
<dbReference type="GO" id="GO:0030572">
    <property type="term" value="F:phosphatidyltransferase activity"/>
    <property type="evidence" value="ECO:0007669"/>
    <property type="project" value="UniProtKB-ARBA"/>
</dbReference>
<dbReference type="Gene3D" id="3.30.870.10">
    <property type="entry name" value="Endonuclease Chain A"/>
    <property type="match status" value="2"/>
</dbReference>
<feature type="region of interest" description="Disordered" evidence="1">
    <location>
        <begin position="390"/>
        <end position="411"/>
    </location>
</feature>
<evidence type="ECO:0000259" key="2">
    <source>
        <dbReference type="PROSITE" id="PS50035"/>
    </source>
</evidence>
<dbReference type="CDD" id="cd09111">
    <property type="entry name" value="PLDc_ymdC_like_1"/>
    <property type="match status" value="1"/>
</dbReference>
<dbReference type="Pfam" id="PF13091">
    <property type="entry name" value="PLDc_2"/>
    <property type="match status" value="2"/>
</dbReference>
<sequence length="514" mass="56553">MISGRYGKGFTALILVLLLTGCALPVVDHGSPLRRLSPDEARDTRVGQAVMTLEAGSSGKTGVYTLTDPLAAFAARVLLISSAERTLDLQYYIWQEDTTGMLLLGQVLDAAERGVRVRMLLDDNGIGGLDPLLAAMATHPNVHIRLFNPFSVRSAKWLNFFTSFSRVNRRMHNKSLTADNMLTILGGRNIGDEYFGATPGALFVDLDVLALGPAVDSVSEQFDHYWTSQSAYPLSSLVGPVGTPERLDFRARVKAVRNSDEAEVYLEAVRQERFLDQLLDGELEIIWSEGVLVSDDPDKVLGKVTDDRLLLAEVGENMWPPGYSLDLVSPYFVPTEAGVALFRRLEEQGIEVRILTNSAAATDVLAVHSGYARHREELLEAGVELYEMKPVGPRQRRRGSGPGSSLSSSSSLHAKTFAMDGDRVFIGSFNFDPRSHRLNTEMGLILNSPELAQRLANVFGPELTLRAYRVELDEDGDLVWTDSTGEVMTDEPGTDALDRGMLWFFSVMPIEGLL</sequence>
<accession>A0A4U6R604</accession>
<evidence type="ECO:0000313" key="4">
    <source>
        <dbReference type="Proteomes" id="UP000308488"/>
    </source>
</evidence>
<dbReference type="SUPFAM" id="SSF56024">
    <property type="entry name" value="Phospholipase D/nuclease"/>
    <property type="match status" value="2"/>
</dbReference>
<dbReference type="AlphaFoldDB" id="A0A4U6R604"/>
<proteinExistence type="predicted"/>
<protein>
    <submittedName>
        <fullName evidence="3">Phospholipase D family protein</fullName>
    </submittedName>
</protein>
<comment type="caution">
    <text evidence="3">The sequence shown here is derived from an EMBL/GenBank/DDBJ whole genome shotgun (WGS) entry which is preliminary data.</text>
</comment>